<feature type="transmembrane region" description="Helical" evidence="4">
    <location>
        <begin position="56"/>
        <end position="77"/>
    </location>
</feature>
<evidence type="ECO:0000313" key="6">
    <source>
        <dbReference type="EMBL" id="GAA1645269.1"/>
    </source>
</evidence>
<dbReference type="Proteomes" id="UP001500064">
    <property type="component" value="Unassembled WGS sequence"/>
</dbReference>
<feature type="transmembrane region" description="Helical" evidence="4">
    <location>
        <begin position="139"/>
        <end position="157"/>
    </location>
</feature>
<name>A0ABP4RBV5_9ACTN</name>
<evidence type="ECO:0000256" key="4">
    <source>
        <dbReference type="SAM" id="Phobius"/>
    </source>
</evidence>
<gene>
    <name evidence="6" type="ORF">GCM10009733_047940</name>
</gene>
<dbReference type="EMBL" id="BAAAMU010000035">
    <property type="protein sequence ID" value="GAA1645269.1"/>
    <property type="molecule type" value="Genomic_DNA"/>
</dbReference>
<dbReference type="PANTHER" id="PTHR24421">
    <property type="entry name" value="NITRATE/NITRITE SENSOR PROTEIN NARX-RELATED"/>
    <property type="match status" value="1"/>
</dbReference>
<organism evidence="6 7">
    <name type="scientific">Nonomuraea maheshkhaliensis</name>
    <dbReference type="NCBI Taxonomy" id="419590"/>
    <lineage>
        <taxon>Bacteria</taxon>
        <taxon>Bacillati</taxon>
        <taxon>Actinomycetota</taxon>
        <taxon>Actinomycetes</taxon>
        <taxon>Streptosporangiales</taxon>
        <taxon>Streptosporangiaceae</taxon>
        <taxon>Nonomuraea</taxon>
    </lineage>
</organism>
<dbReference type="InterPro" id="IPR003594">
    <property type="entry name" value="HATPase_dom"/>
</dbReference>
<keyword evidence="4" id="KW-1133">Transmembrane helix</keyword>
<dbReference type="CDD" id="cd16917">
    <property type="entry name" value="HATPase_UhpB-NarQ-NarX-like"/>
    <property type="match status" value="1"/>
</dbReference>
<feature type="transmembrane region" description="Helical" evidence="4">
    <location>
        <begin position="109"/>
        <end position="127"/>
    </location>
</feature>
<reference evidence="7" key="1">
    <citation type="journal article" date="2019" name="Int. J. Syst. Evol. Microbiol.">
        <title>The Global Catalogue of Microorganisms (GCM) 10K type strain sequencing project: providing services to taxonomists for standard genome sequencing and annotation.</title>
        <authorList>
            <consortium name="The Broad Institute Genomics Platform"/>
            <consortium name="The Broad Institute Genome Sequencing Center for Infectious Disease"/>
            <person name="Wu L."/>
            <person name="Ma J."/>
        </authorList>
    </citation>
    <scope>NUCLEOTIDE SEQUENCE [LARGE SCALE GENOMIC DNA]</scope>
    <source>
        <strain evidence="7">JCM 13929</strain>
    </source>
</reference>
<sequence length="376" mass="39707">MVALQVGAAVLCGALEVIEDARWVGVGPLPVLLAALALTSLAISVLAGARRRLPSRWLLAADYALVAALCVAVPWFAPAVAAAWWPGTALPYVLLAAVMVGVSFRPWPAVAAWVALLGGAFTLGAVLAGDEWWHPLPHLAGMAANAGVSWYVTTILVHNARDLDRARAEEVLRTAQLSEERERARTARVLHDRILQTLEALVRDGWIADAPVRARVAEESRWLRAYLRGDNGDPGSDVLAALETVVRQAVGGGLHVEFNAGRLRASPDRGRISPRSVDALAGALREALTNVAKHAGVRHAVVWAEARAGVATVSVLDHGTGFDPDRRPPGLGISRSIIDRAASVGGTATVETAPGEGTHVTVRVPFPTDDRPATAD</sequence>
<keyword evidence="7" id="KW-1185">Reference proteome</keyword>
<dbReference type="InterPro" id="IPR050482">
    <property type="entry name" value="Sensor_HK_TwoCompSys"/>
</dbReference>
<feature type="transmembrane region" description="Helical" evidence="4">
    <location>
        <begin position="83"/>
        <end position="102"/>
    </location>
</feature>
<keyword evidence="4" id="KW-0472">Membrane</keyword>
<feature type="transmembrane region" description="Helical" evidence="4">
    <location>
        <begin position="30"/>
        <end position="49"/>
    </location>
</feature>
<dbReference type="PANTHER" id="PTHR24421:SF61">
    <property type="entry name" value="OXYGEN SENSOR HISTIDINE KINASE NREB"/>
    <property type="match status" value="1"/>
</dbReference>
<evidence type="ECO:0000259" key="5">
    <source>
        <dbReference type="Pfam" id="PF02518"/>
    </source>
</evidence>
<evidence type="ECO:0000256" key="2">
    <source>
        <dbReference type="ARBA" id="ARBA00022777"/>
    </source>
</evidence>
<keyword evidence="4" id="KW-0812">Transmembrane</keyword>
<feature type="domain" description="Histidine kinase/HSP90-like ATPase" evidence="5">
    <location>
        <begin position="279"/>
        <end position="367"/>
    </location>
</feature>
<evidence type="ECO:0000256" key="3">
    <source>
        <dbReference type="ARBA" id="ARBA00023012"/>
    </source>
</evidence>
<proteinExistence type="predicted"/>
<keyword evidence="3" id="KW-0902">Two-component regulatory system</keyword>
<dbReference type="Pfam" id="PF02518">
    <property type="entry name" value="HATPase_c"/>
    <property type="match status" value="1"/>
</dbReference>
<keyword evidence="2" id="KW-0418">Kinase</keyword>
<dbReference type="InterPro" id="IPR036890">
    <property type="entry name" value="HATPase_C_sf"/>
</dbReference>
<evidence type="ECO:0000256" key="1">
    <source>
        <dbReference type="ARBA" id="ARBA00022679"/>
    </source>
</evidence>
<keyword evidence="1" id="KW-0808">Transferase</keyword>
<protein>
    <recommendedName>
        <fullName evidence="5">Histidine kinase/HSP90-like ATPase domain-containing protein</fullName>
    </recommendedName>
</protein>
<accession>A0ABP4RBV5</accession>
<evidence type="ECO:0000313" key="7">
    <source>
        <dbReference type="Proteomes" id="UP001500064"/>
    </source>
</evidence>
<comment type="caution">
    <text evidence="6">The sequence shown here is derived from an EMBL/GenBank/DDBJ whole genome shotgun (WGS) entry which is preliminary data.</text>
</comment>
<dbReference type="SUPFAM" id="SSF55874">
    <property type="entry name" value="ATPase domain of HSP90 chaperone/DNA topoisomerase II/histidine kinase"/>
    <property type="match status" value="1"/>
</dbReference>
<dbReference type="Gene3D" id="3.30.565.10">
    <property type="entry name" value="Histidine kinase-like ATPase, C-terminal domain"/>
    <property type="match status" value="1"/>
</dbReference>